<dbReference type="InterPro" id="IPR016454">
    <property type="entry name" value="Cysteine_dSase"/>
</dbReference>
<dbReference type="InterPro" id="IPR000192">
    <property type="entry name" value="Aminotrans_V_dom"/>
</dbReference>
<evidence type="ECO:0000256" key="6">
    <source>
        <dbReference type="ARBA" id="ARBA00022723"/>
    </source>
</evidence>
<evidence type="ECO:0000256" key="2">
    <source>
        <dbReference type="ARBA" id="ARBA00003120"/>
    </source>
</evidence>
<comment type="catalytic activity">
    <reaction evidence="10">
        <text>(sulfur carrier)-H + L-cysteine = (sulfur carrier)-SH + L-alanine</text>
        <dbReference type="Rhea" id="RHEA:43892"/>
        <dbReference type="Rhea" id="RHEA-COMP:14737"/>
        <dbReference type="Rhea" id="RHEA-COMP:14739"/>
        <dbReference type="ChEBI" id="CHEBI:29917"/>
        <dbReference type="ChEBI" id="CHEBI:35235"/>
        <dbReference type="ChEBI" id="CHEBI:57972"/>
        <dbReference type="ChEBI" id="CHEBI:64428"/>
        <dbReference type="EC" id="2.8.1.7"/>
    </reaction>
</comment>
<dbReference type="Gene3D" id="3.40.640.10">
    <property type="entry name" value="Type I PLP-dependent aspartate aminotransferase-like (Major domain)"/>
    <property type="match status" value="1"/>
</dbReference>
<proteinExistence type="inferred from homology"/>
<evidence type="ECO:0000256" key="7">
    <source>
        <dbReference type="ARBA" id="ARBA00022898"/>
    </source>
</evidence>
<dbReference type="Gene3D" id="1.10.260.50">
    <property type="match status" value="1"/>
</dbReference>
<evidence type="ECO:0000256" key="3">
    <source>
        <dbReference type="ARBA" id="ARBA00006490"/>
    </source>
</evidence>
<dbReference type="InterPro" id="IPR015424">
    <property type="entry name" value="PyrdxlP-dep_Trfase"/>
</dbReference>
<keyword evidence="6" id="KW-0479">Metal-binding</keyword>
<evidence type="ECO:0000259" key="12">
    <source>
        <dbReference type="Pfam" id="PF00266"/>
    </source>
</evidence>
<name>A0A5C6AU00_9BACT</name>
<evidence type="ECO:0000256" key="8">
    <source>
        <dbReference type="ARBA" id="ARBA00023004"/>
    </source>
</evidence>
<evidence type="ECO:0000256" key="9">
    <source>
        <dbReference type="ARBA" id="ARBA00023014"/>
    </source>
</evidence>
<dbReference type="FunFam" id="3.40.640.10:FF:000084">
    <property type="entry name" value="IscS-like cysteine desulfurase"/>
    <property type="match status" value="1"/>
</dbReference>
<dbReference type="GO" id="GO:0051536">
    <property type="term" value="F:iron-sulfur cluster binding"/>
    <property type="evidence" value="ECO:0007669"/>
    <property type="project" value="UniProtKB-KW"/>
</dbReference>
<dbReference type="InterPro" id="IPR015422">
    <property type="entry name" value="PyrdxlP-dep_Trfase_small"/>
</dbReference>
<evidence type="ECO:0000256" key="11">
    <source>
        <dbReference type="RuleBase" id="RU004504"/>
    </source>
</evidence>
<dbReference type="Proteomes" id="UP000320176">
    <property type="component" value="Unassembled WGS sequence"/>
</dbReference>
<keyword evidence="9" id="KW-0411">Iron-sulfur</keyword>
<dbReference type="AlphaFoldDB" id="A0A5C6AU00"/>
<keyword evidence="5 13" id="KW-0808">Transferase</keyword>
<dbReference type="GO" id="GO:0046872">
    <property type="term" value="F:metal ion binding"/>
    <property type="evidence" value="ECO:0007669"/>
    <property type="project" value="UniProtKB-KW"/>
</dbReference>
<protein>
    <recommendedName>
        <fullName evidence="4">cysteine desulfurase</fullName>
        <ecNumber evidence="4">2.8.1.7</ecNumber>
    </recommendedName>
</protein>
<dbReference type="PANTHER" id="PTHR11601">
    <property type="entry name" value="CYSTEINE DESULFURYLASE FAMILY MEMBER"/>
    <property type="match status" value="1"/>
</dbReference>
<dbReference type="OrthoDB" id="9808002at2"/>
<evidence type="ECO:0000313" key="14">
    <source>
        <dbReference type="Proteomes" id="UP000320176"/>
    </source>
</evidence>
<evidence type="ECO:0000256" key="1">
    <source>
        <dbReference type="ARBA" id="ARBA00001933"/>
    </source>
</evidence>
<sequence length="388" mass="41662">MIYLDHHATTPCDQRVVDAMLPWLTQSFGNPHSTSHSAGRVAADVVARSAACVARHLGCPAESILWTSGATESNNLAIRGICGHPRQKRRHLITCFTEHHAVLDVVAEIEQNGWRVTRVPAYPQDHELAGCVDLDALAGAIDEDTALVSVMWANNEIGTISPMQQIAHLCHQAGALLHSDATQAVGRLPVDMKSVDVDLLSASAHKFYGPKGIGILVVGNGNRRVRLRPQIVGGGQQRNLRSGTLAPASIVALTTALEIAVSEMSESDARIRQLRKVFCGKLLECIEGLVLNGISLESPQRLAGNLNVRLPDVEGESWMAAAPDVCFSSGSACSSVDANPSHVLTGIGLTESEARRSVRFGIGKFTTDEEITQAVRLLCDAYRRIKPA</sequence>
<evidence type="ECO:0000256" key="10">
    <source>
        <dbReference type="ARBA" id="ARBA00050776"/>
    </source>
</evidence>
<comment type="similarity">
    <text evidence="3">Belongs to the class-V pyridoxal-phosphate-dependent aminotransferase family. NifS/IscS subfamily.</text>
</comment>
<dbReference type="Gene3D" id="3.90.1150.10">
    <property type="entry name" value="Aspartate Aminotransferase, domain 1"/>
    <property type="match status" value="1"/>
</dbReference>
<dbReference type="PANTHER" id="PTHR11601:SF34">
    <property type="entry name" value="CYSTEINE DESULFURASE"/>
    <property type="match status" value="1"/>
</dbReference>
<dbReference type="EC" id="2.8.1.7" evidence="4"/>
<evidence type="ECO:0000313" key="13">
    <source>
        <dbReference type="EMBL" id="TWU02492.1"/>
    </source>
</evidence>
<evidence type="ECO:0000256" key="5">
    <source>
        <dbReference type="ARBA" id="ARBA00022679"/>
    </source>
</evidence>
<dbReference type="Pfam" id="PF00266">
    <property type="entry name" value="Aminotran_5"/>
    <property type="match status" value="1"/>
</dbReference>
<keyword evidence="14" id="KW-1185">Reference proteome</keyword>
<dbReference type="PIRSF" id="PIRSF005572">
    <property type="entry name" value="NifS"/>
    <property type="match status" value="1"/>
</dbReference>
<dbReference type="GO" id="GO:0031071">
    <property type="term" value="F:cysteine desulfurase activity"/>
    <property type="evidence" value="ECO:0007669"/>
    <property type="project" value="UniProtKB-EC"/>
</dbReference>
<feature type="domain" description="Aminotransferase class V" evidence="12">
    <location>
        <begin position="2"/>
        <end position="372"/>
    </location>
</feature>
<dbReference type="InterPro" id="IPR015421">
    <property type="entry name" value="PyrdxlP-dep_Trfase_major"/>
</dbReference>
<organism evidence="13 14">
    <name type="scientific">Stieleria varia</name>
    <dbReference type="NCBI Taxonomy" id="2528005"/>
    <lineage>
        <taxon>Bacteria</taxon>
        <taxon>Pseudomonadati</taxon>
        <taxon>Planctomycetota</taxon>
        <taxon>Planctomycetia</taxon>
        <taxon>Pirellulales</taxon>
        <taxon>Pirellulaceae</taxon>
        <taxon>Stieleria</taxon>
    </lineage>
</organism>
<dbReference type="EMBL" id="SJPN01000004">
    <property type="protein sequence ID" value="TWU02492.1"/>
    <property type="molecule type" value="Genomic_DNA"/>
</dbReference>
<gene>
    <name evidence="13" type="primary">iscS_2</name>
    <name evidence="13" type="ORF">Pla52n_35420</name>
</gene>
<keyword evidence="7" id="KW-0663">Pyridoxal phosphate</keyword>
<dbReference type="PROSITE" id="PS00595">
    <property type="entry name" value="AA_TRANSFER_CLASS_5"/>
    <property type="match status" value="1"/>
</dbReference>
<comment type="function">
    <text evidence="2">Catalyzes the removal of elemental sulfur atoms from cysteine to produce alanine. Seems to participate in the biosynthesis of the nitrogenase metalloclusters by providing the inorganic sulfur required for the Fe-S core formation.</text>
</comment>
<evidence type="ECO:0000256" key="4">
    <source>
        <dbReference type="ARBA" id="ARBA00012239"/>
    </source>
</evidence>
<comment type="caution">
    <text evidence="13">The sequence shown here is derived from an EMBL/GenBank/DDBJ whole genome shotgun (WGS) entry which is preliminary data.</text>
</comment>
<reference evidence="13 14" key="1">
    <citation type="submission" date="2019-02" db="EMBL/GenBank/DDBJ databases">
        <title>Deep-cultivation of Planctomycetes and their phenomic and genomic characterization uncovers novel biology.</title>
        <authorList>
            <person name="Wiegand S."/>
            <person name="Jogler M."/>
            <person name="Boedeker C."/>
            <person name="Pinto D."/>
            <person name="Vollmers J."/>
            <person name="Rivas-Marin E."/>
            <person name="Kohn T."/>
            <person name="Peeters S.H."/>
            <person name="Heuer A."/>
            <person name="Rast P."/>
            <person name="Oberbeckmann S."/>
            <person name="Bunk B."/>
            <person name="Jeske O."/>
            <person name="Meyerdierks A."/>
            <person name="Storesund J.E."/>
            <person name="Kallscheuer N."/>
            <person name="Luecker S."/>
            <person name="Lage O.M."/>
            <person name="Pohl T."/>
            <person name="Merkel B.J."/>
            <person name="Hornburger P."/>
            <person name="Mueller R.-W."/>
            <person name="Bruemmer F."/>
            <person name="Labrenz M."/>
            <person name="Spormann A.M."/>
            <person name="Op Den Camp H."/>
            <person name="Overmann J."/>
            <person name="Amann R."/>
            <person name="Jetten M.S.M."/>
            <person name="Mascher T."/>
            <person name="Medema M.H."/>
            <person name="Devos D.P."/>
            <person name="Kaster A.-K."/>
            <person name="Ovreas L."/>
            <person name="Rohde M."/>
            <person name="Galperin M.Y."/>
            <person name="Jogler C."/>
        </authorList>
    </citation>
    <scope>NUCLEOTIDE SEQUENCE [LARGE SCALE GENOMIC DNA]</scope>
    <source>
        <strain evidence="13 14">Pla52n</strain>
    </source>
</reference>
<accession>A0A5C6AU00</accession>
<keyword evidence="8" id="KW-0408">Iron</keyword>
<comment type="cofactor">
    <cofactor evidence="1 11">
        <name>pyridoxal 5'-phosphate</name>
        <dbReference type="ChEBI" id="CHEBI:597326"/>
    </cofactor>
</comment>
<dbReference type="SUPFAM" id="SSF53383">
    <property type="entry name" value="PLP-dependent transferases"/>
    <property type="match status" value="1"/>
</dbReference>
<dbReference type="InterPro" id="IPR020578">
    <property type="entry name" value="Aminotrans_V_PyrdxlP_BS"/>
</dbReference>